<dbReference type="PANTHER" id="PTHR13812:SF19">
    <property type="entry name" value="KETIMINE REDUCTASE MU-CRYSTALLIN"/>
    <property type="match status" value="1"/>
</dbReference>
<dbReference type="Gene3D" id="3.30.1780.10">
    <property type="entry name" value="ornithine cyclodeaminase, domain 1"/>
    <property type="match status" value="1"/>
</dbReference>
<evidence type="ECO:0000313" key="2">
    <source>
        <dbReference type="EMBL" id="KAF9483669.1"/>
    </source>
</evidence>
<dbReference type="PIRSF" id="PIRSF001439">
    <property type="entry name" value="CryM"/>
    <property type="match status" value="1"/>
</dbReference>
<accession>A0A9P6D4M9</accession>
<gene>
    <name evidence="2" type="ORF">BDN70DRAFT_827134</name>
</gene>
<comment type="caution">
    <text evidence="2">The sequence shown here is derived from an EMBL/GenBank/DDBJ whole genome shotgun (WGS) entry which is preliminary data.</text>
</comment>
<dbReference type="Gene3D" id="3.40.50.720">
    <property type="entry name" value="NAD(P)-binding Rossmann-like Domain"/>
    <property type="match status" value="1"/>
</dbReference>
<proteinExistence type="inferred from homology"/>
<dbReference type="EMBL" id="MU155151">
    <property type="protein sequence ID" value="KAF9483669.1"/>
    <property type="molecule type" value="Genomic_DNA"/>
</dbReference>
<dbReference type="SUPFAM" id="SSF51735">
    <property type="entry name" value="NAD(P)-binding Rossmann-fold domains"/>
    <property type="match status" value="1"/>
</dbReference>
<reference evidence="2" key="1">
    <citation type="submission" date="2020-11" db="EMBL/GenBank/DDBJ databases">
        <authorList>
            <consortium name="DOE Joint Genome Institute"/>
            <person name="Ahrendt S."/>
            <person name="Riley R."/>
            <person name="Andreopoulos W."/>
            <person name="Labutti K."/>
            <person name="Pangilinan J."/>
            <person name="Ruiz-Duenas F.J."/>
            <person name="Barrasa J.M."/>
            <person name="Sanchez-Garcia M."/>
            <person name="Camarero S."/>
            <person name="Miyauchi S."/>
            <person name="Serrano A."/>
            <person name="Linde D."/>
            <person name="Babiker R."/>
            <person name="Drula E."/>
            <person name="Ayuso-Fernandez I."/>
            <person name="Pacheco R."/>
            <person name="Padilla G."/>
            <person name="Ferreira P."/>
            <person name="Barriuso J."/>
            <person name="Kellner H."/>
            <person name="Castanera R."/>
            <person name="Alfaro M."/>
            <person name="Ramirez L."/>
            <person name="Pisabarro A.G."/>
            <person name="Kuo A."/>
            <person name="Tritt A."/>
            <person name="Lipzen A."/>
            <person name="He G."/>
            <person name="Yan M."/>
            <person name="Ng V."/>
            <person name="Cullen D."/>
            <person name="Martin F."/>
            <person name="Rosso M.-N."/>
            <person name="Henrissat B."/>
            <person name="Hibbett D."/>
            <person name="Martinez A.T."/>
            <person name="Grigoriev I.V."/>
        </authorList>
    </citation>
    <scope>NUCLEOTIDE SEQUENCE</scope>
    <source>
        <strain evidence="2">CIRM-BRFM 674</strain>
    </source>
</reference>
<dbReference type="GO" id="GO:0005737">
    <property type="term" value="C:cytoplasm"/>
    <property type="evidence" value="ECO:0007669"/>
    <property type="project" value="TreeGrafter"/>
</dbReference>
<evidence type="ECO:0000256" key="1">
    <source>
        <dbReference type="ARBA" id="ARBA00008903"/>
    </source>
</evidence>
<dbReference type="PANTHER" id="PTHR13812">
    <property type="entry name" value="KETIMINE REDUCTASE MU-CRYSTALLIN"/>
    <property type="match status" value="1"/>
</dbReference>
<dbReference type="AlphaFoldDB" id="A0A9P6D4M9"/>
<comment type="similarity">
    <text evidence="1">Belongs to the ornithine cyclodeaminase/mu-crystallin family.</text>
</comment>
<protein>
    <submittedName>
        <fullName evidence="2">NAD(P)-binding protein</fullName>
    </submittedName>
</protein>
<sequence>MSLLILSASDVDRVASSLAPDDLQLLMAQVFGRLSVRPGPPGTISMPPRLSIRTNNHTVLFMPARIGAFPTKTGVEGSGGDTAIKIVSVPSSKDDAKGLPGTTLVLDEHTGAAKAVINARKLTALRNAAGSLLSTSLVGPSNPQTVVAFGAGQQIASHLDLHLGHLRTISRCIIVNRTLNERAATLRSKLTSNFPEIEIVLLSSNEDVAQIESAVQSADIIIAATSSTAPLFPSSWVKTGTHVILIGSYKPEMREVDRDLILRSIQPNGGKLLVDSREACLHEAGELIDAQIKSEQMTEIGELIPMDESGQVALGSYHELLVAKRARASAHNFNGPVTIFKSVGIGLQDVAIASAIVDKALSTGNIGTVIADYDT</sequence>
<keyword evidence="3" id="KW-1185">Reference proteome</keyword>
<evidence type="ECO:0000313" key="3">
    <source>
        <dbReference type="Proteomes" id="UP000807469"/>
    </source>
</evidence>
<dbReference type="InterPro" id="IPR003462">
    <property type="entry name" value="ODC_Mu_crystall"/>
</dbReference>
<dbReference type="OrthoDB" id="41492at2759"/>
<dbReference type="Pfam" id="PF02423">
    <property type="entry name" value="OCD_Mu_crystall"/>
    <property type="match status" value="1"/>
</dbReference>
<dbReference type="Proteomes" id="UP000807469">
    <property type="component" value="Unassembled WGS sequence"/>
</dbReference>
<name>A0A9P6D4M9_9AGAR</name>
<dbReference type="InterPro" id="IPR023401">
    <property type="entry name" value="ODC_N"/>
</dbReference>
<organism evidence="2 3">
    <name type="scientific">Pholiota conissans</name>
    <dbReference type="NCBI Taxonomy" id="109636"/>
    <lineage>
        <taxon>Eukaryota</taxon>
        <taxon>Fungi</taxon>
        <taxon>Dikarya</taxon>
        <taxon>Basidiomycota</taxon>
        <taxon>Agaricomycotina</taxon>
        <taxon>Agaricomycetes</taxon>
        <taxon>Agaricomycetidae</taxon>
        <taxon>Agaricales</taxon>
        <taxon>Agaricineae</taxon>
        <taxon>Strophariaceae</taxon>
        <taxon>Pholiota</taxon>
    </lineage>
</organism>
<dbReference type="InterPro" id="IPR036291">
    <property type="entry name" value="NAD(P)-bd_dom_sf"/>
</dbReference>